<proteinExistence type="predicted"/>
<gene>
    <name evidence="1" type="ORF">L2E82_43291</name>
</gene>
<comment type="caution">
    <text evidence="1">The sequence shown here is derived from an EMBL/GenBank/DDBJ whole genome shotgun (WGS) entry which is preliminary data.</text>
</comment>
<protein>
    <submittedName>
        <fullName evidence="1">Uncharacterized protein</fullName>
    </submittedName>
</protein>
<dbReference type="EMBL" id="CM042016">
    <property type="protein sequence ID" value="KAI3699188.1"/>
    <property type="molecule type" value="Genomic_DNA"/>
</dbReference>
<sequence>MMRGEMKWPANALQYLHNIGIIHRDVNPANVLDHVASCQEERERVKSVGGEVKWQLDTWRVGPAALQVPIQEGVFGLTLNTPGDLAISLGTTDTWYLVGGMTILLMVSVVSFTFLWFQCIRTHAPALSHARPFTGAGFTGGHHRISDFVRHRHLR</sequence>
<evidence type="ECO:0000313" key="1">
    <source>
        <dbReference type="EMBL" id="KAI3699188.1"/>
    </source>
</evidence>
<dbReference type="Proteomes" id="UP001055811">
    <property type="component" value="Linkage Group LG08"/>
</dbReference>
<reference evidence="1 2" key="2">
    <citation type="journal article" date="2022" name="Mol. Ecol. Resour.">
        <title>The genomes of chicory, endive, great burdock and yacon provide insights into Asteraceae paleo-polyploidization history and plant inulin production.</title>
        <authorList>
            <person name="Fan W."/>
            <person name="Wang S."/>
            <person name="Wang H."/>
            <person name="Wang A."/>
            <person name="Jiang F."/>
            <person name="Liu H."/>
            <person name="Zhao H."/>
            <person name="Xu D."/>
            <person name="Zhang Y."/>
        </authorList>
    </citation>
    <scope>NUCLEOTIDE SEQUENCE [LARGE SCALE GENOMIC DNA]</scope>
    <source>
        <strain evidence="2">cv. Punajuju</strain>
        <tissue evidence="1">Leaves</tissue>
    </source>
</reference>
<organism evidence="1 2">
    <name type="scientific">Cichorium intybus</name>
    <name type="common">Chicory</name>
    <dbReference type="NCBI Taxonomy" id="13427"/>
    <lineage>
        <taxon>Eukaryota</taxon>
        <taxon>Viridiplantae</taxon>
        <taxon>Streptophyta</taxon>
        <taxon>Embryophyta</taxon>
        <taxon>Tracheophyta</taxon>
        <taxon>Spermatophyta</taxon>
        <taxon>Magnoliopsida</taxon>
        <taxon>eudicotyledons</taxon>
        <taxon>Gunneridae</taxon>
        <taxon>Pentapetalae</taxon>
        <taxon>asterids</taxon>
        <taxon>campanulids</taxon>
        <taxon>Asterales</taxon>
        <taxon>Asteraceae</taxon>
        <taxon>Cichorioideae</taxon>
        <taxon>Cichorieae</taxon>
        <taxon>Cichoriinae</taxon>
        <taxon>Cichorium</taxon>
    </lineage>
</organism>
<keyword evidence="2" id="KW-1185">Reference proteome</keyword>
<name>A0ACB8ZNL7_CICIN</name>
<accession>A0ACB8ZNL7</accession>
<evidence type="ECO:0000313" key="2">
    <source>
        <dbReference type="Proteomes" id="UP001055811"/>
    </source>
</evidence>
<reference evidence="2" key="1">
    <citation type="journal article" date="2022" name="Mol. Ecol. Resour.">
        <title>The genomes of chicory, endive, great burdock and yacon provide insights into Asteraceae palaeo-polyploidization history and plant inulin production.</title>
        <authorList>
            <person name="Fan W."/>
            <person name="Wang S."/>
            <person name="Wang H."/>
            <person name="Wang A."/>
            <person name="Jiang F."/>
            <person name="Liu H."/>
            <person name="Zhao H."/>
            <person name="Xu D."/>
            <person name="Zhang Y."/>
        </authorList>
    </citation>
    <scope>NUCLEOTIDE SEQUENCE [LARGE SCALE GENOMIC DNA]</scope>
    <source>
        <strain evidence="2">cv. Punajuju</strain>
    </source>
</reference>